<dbReference type="GO" id="GO:0016787">
    <property type="term" value="F:hydrolase activity"/>
    <property type="evidence" value="ECO:0007669"/>
    <property type="project" value="UniProtKB-KW"/>
</dbReference>
<evidence type="ECO:0000259" key="2">
    <source>
        <dbReference type="Pfam" id="PF07859"/>
    </source>
</evidence>
<reference evidence="4" key="1">
    <citation type="journal article" date="2017" name="Nat. Microbiol.">
        <title>Global analysis of biosynthetic gene clusters reveals vast potential of secondary metabolite production in Penicillium species.</title>
        <authorList>
            <person name="Nielsen J.C."/>
            <person name="Grijseels S."/>
            <person name="Prigent S."/>
            <person name="Ji B."/>
            <person name="Dainat J."/>
            <person name="Nielsen K.F."/>
            <person name="Frisvad J.C."/>
            <person name="Workman M."/>
            <person name="Nielsen J."/>
        </authorList>
    </citation>
    <scope>NUCLEOTIDE SEQUENCE [LARGE SCALE GENOMIC DNA]</scope>
    <source>
        <strain evidence="4">IBT 24891</strain>
    </source>
</reference>
<dbReference type="STRING" id="303698.A0A1V6SL09"/>
<comment type="caution">
    <text evidence="3">The sequence shown here is derived from an EMBL/GenBank/DDBJ whole genome shotgun (WGS) entry which is preliminary data.</text>
</comment>
<dbReference type="InterPro" id="IPR029058">
    <property type="entry name" value="AB_hydrolase_fold"/>
</dbReference>
<dbReference type="InterPro" id="IPR013094">
    <property type="entry name" value="AB_hydrolase_3"/>
</dbReference>
<dbReference type="SUPFAM" id="SSF53474">
    <property type="entry name" value="alpha/beta-Hydrolases"/>
    <property type="match status" value="1"/>
</dbReference>
<proteinExistence type="predicted"/>
<keyword evidence="4" id="KW-1185">Reference proteome</keyword>
<dbReference type="GO" id="GO:0072330">
    <property type="term" value="P:monocarboxylic acid biosynthetic process"/>
    <property type="evidence" value="ECO:0007669"/>
    <property type="project" value="UniProtKB-ARBA"/>
</dbReference>
<dbReference type="Proteomes" id="UP000191285">
    <property type="component" value="Unassembled WGS sequence"/>
</dbReference>
<accession>A0A1V6SL09</accession>
<dbReference type="PANTHER" id="PTHR48081:SF8">
    <property type="entry name" value="ALPHA_BETA HYDROLASE FOLD-3 DOMAIN-CONTAINING PROTEIN-RELATED"/>
    <property type="match status" value="1"/>
</dbReference>
<dbReference type="InterPro" id="IPR050300">
    <property type="entry name" value="GDXG_lipolytic_enzyme"/>
</dbReference>
<dbReference type="AlphaFoldDB" id="A0A1V6SL09"/>
<gene>
    <name evidence="3" type="ORF">PENSTE_c033G00046</name>
</gene>
<name>A0A1V6SL09_9EURO</name>
<keyword evidence="1" id="KW-0378">Hydrolase</keyword>
<dbReference type="GO" id="GO:0017000">
    <property type="term" value="P:antibiotic biosynthetic process"/>
    <property type="evidence" value="ECO:0007669"/>
    <property type="project" value="UniProtKB-ARBA"/>
</dbReference>
<evidence type="ECO:0000256" key="1">
    <source>
        <dbReference type="ARBA" id="ARBA00022801"/>
    </source>
</evidence>
<dbReference type="OrthoDB" id="408631at2759"/>
<dbReference type="Pfam" id="PF07859">
    <property type="entry name" value="Abhydrolase_3"/>
    <property type="match status" value="1"/>
</dbReference>
<protein>
    <recommendedName>
        <fullName evidence="2">Alpha/beta hydrolase fold-3 domain-containing protein</fullName>
    </recommendedName>
</protein>
<organism evidence="3 4">
    <name type="scientific">Penicillium steckii</name>
    <dbReference type="NCBI Taxonomy" id="303698"/>
    <lineage>
        <taxon>Eukaryota</taxon>
        <taxon>Fungi</taxon>
        <taxon>Dikarya</taxon>
        <taxon>Ascomycota</taxon>
        <taxon>Pezizomycotina</taxon>
        <taxon>Eurotiomycetes</taxon>
        <taxon>Eurotiomycetidae</taxon>
        <taxon>Eurotiales</taxon>
        <taxon>Aspergillaceae</taxon>
        <taxon>Penicillium</taxon>
    </lineage>
</organism>
<feature type="domain" description="Alpha/beta hydrolase fold-3" evidence="2">
    <location>
        <begin position="106"/>
        <end position="319"/>
    </location>
</feature>
<evidence type="ECO:0000313" key="4">
    <source>
        <dbReference type="Proteomes" id="UP000191285"/>
    </source>
</evidence>
<dbReference type="Gene3D" id="3.40.50.1820">
    <property type="entry name" value="alpha/beta hydrolase"/>
    <property type="match status" value="1"/>
</dbReference>
<dbReference type="EMBL" id="MLKD01000033">
    <property type="protein sequence ID" value="OQE14725.1"/>
    <property type="molecule type" value="Genomic_DNA"/>
</dbReference>
<evidence type="ECO:0000313" key="3">
    <source>
        <dbReference type="EMBL" id="OQE14725.1"/>
    </source>
</evidence>
<dbReference type="PANTHER" id="PTHR48081">
    <property type="entry name" value="AB HYDROLASE SUPERFAMILY PROTEIN C4A8.06C"/>
    <property type="match status" value="1"/>
</dbReference>
<sequence length="352" mass="39162">MAPTRPLIEHPETWHLFADLDPEFLEALNNGTEASLESEDIIPDLTAFRMKRNETFRQKADVLLREAGGEVTEEEILIPLRDGSKIRALLYRPTRHAAELRPLLAVIHGGGFRVGSAELESRACIGATMAFGCVSVSLEHRLSPEFKFPIAYEDCWDALLWITKNAGSLGADLLKGFVFGGTSSGAHIANPLVHRARDKGLNPPITGVYLNVPPTLAAQALTNAYRDLYRSREDLKDGYTLTSKSIALYDEELQPDFQSPLWSPLLWPTGHANLPPTFFQVCGADLLRDDALIYERELRLKNDVKTKIIVYQGLPHVFWYTHPSLRASKQFAQDTVSGLGWLLGISVAPQFA</sequence>